<gene>
    <name evidence="2" type="ORF">PHO31112_02857</name>
</gene>
<dbReference type="Proteomes" id="UP000343317">
    <property type="component" value="Unassembled WGS sequence"/>
</dbReference>
<dbReference type="AlphaFoldDB" id="A0A5E4VXL6"/>
<accession>A0A5E4VXL6</accession>
<reference evidence="2 3" key="1">
    <citation type="submission" date="2019-08" db="EMBL/GenBank/DDBJ databases">
        <authorList>
            <person name="Peeters C."/>
        </authorList>
    </citation>
    <scope>NUCLEOTIDE SEQUENCE [LARGE SCALE GENOMIC DNA]</scope>
    <source>
        <strain evidence="2 3">LMG 31112</strain>
    </source>
</reference>
<dbReference type="EMBL" id="CABPSM010000007">
    <property type="protein sequence ID" value="VVE15605.1"/>
    <property type="molecule type" value="Genomic_DNA"/>
</dbReference>
<organism evidence="2 3">
    <name type="scientific">Pandoraea horticolens</name>
    <dbReference type="NCBI Taxonomy" id="2508298"/>
    <lineage>
        <taxon>Bacteria</taxon>
        <taxon>Pseudomonadati</taxon>
        <taxon>Pseudomonadota</taxon>
        <taxon>Betaproteobacteria</taxon>
        <taxon>Burkholderiales</taxon>
        <taxon>Burkholderiaceae</taxon>
        <taxon>Pandoraea</taxon>
    </lineage>
</organism>
<name>A0A5E4VXL6_9BURK</name>
<evidence type="ECO:0000313" key="3">
    <source>
        <dbReference type="Proteomes" id="UP000343317"/>
    </source>
</evidence>
<keyword evidence="3" id="KW-1185">Reference proteome</keyword>
<evidence type="ECO:0000313" key="2">
    <source>
        <dbReference type="EMBL" id="VVE15605.1"/>
    </source>
</evidence>
<proteinExistence type="predicted"/>
<evidence type="ECO:0000256" key="1">
    <source>
        <dbReference type="SAM" id="MobiDB-lite"/>
    </source>
</evidence>
<sequence length="103" mass="11329">MSVRKRGGLHSVKLRNGGIHEPDPERHLAVKLAMTEGVGLSEAARRLSISKMLANWVRAAKAGKLRRVGQQQKPLTEIEAALGRVKWELAEVKMELSVSPKPS</sequence>
<protein>
    <submittedName>
        <fullName evidence="2">Transposase</fullName>
    </submittedName>
</protein>
<feature type="region of interest" description="Disordered" evidence="1">
    <location>
        <begin position="1"/>
        <end position="23"/>
    </location>
</feature>